<dbReference type="PANTHER" id="PTHR43433:SF5">
    <property type="entry name" value="AB HYDROLASE-1 DOMAIN-CONTAINING PROTEIN"/>
    <property type="match status" value="1"/>
</dbReference>
<proteinExistence type="predicted"/>
<dbReference type="RefSeq" id="WP_378475993.1">
    <property type="nucleotide sequence ID" value="NZ_JBHUIW010000001.1"/>
</dbReference>
<reference evidence="3" key="1">
    <citation type="journal article" date="2019" name="Int. J. Syst. Evol. Microbiol.">
        <title>The Global Catalogue of Microorganisms (GCM) 10K type strain sequencing project: providing services to taxonomists for standard genome sequencing and annotation.</title>
        <authorList>
            <consortium name="The Broad Institute Genomics Platform"/>
            <consortium name="The Broad Institute Genome Sequencing Center for Infectious Disease"/>
            <person name="Wu L."/>
            <person name="Ma J."/>
        </authorList>
    </citation>
    <scope>NUCLEOTIDE SEQUENCE [LARGE SCALE GENOMIC DNA]</scope>
    <source>
        <strain evidence="3">CGMCC 1.6774</strain>
    </source>
</reference>
<gene>
    <name evidence="2" type="ORF">ACFSOX_01365</name>
</gene>
<dbReference type="PANTHER" id="PTHR43433">
    <property type="entry name" value="HYDROLASE, ALPHA/BETA FOLD FAMILY PROTEIN"/>
    <property type="match status" value="1"/>
</dbReference>
<keyword evidence="2" id="KW-0378">Hydrolase</keyword>
<accession>A0ABW5ACW2</accession>
<protein>
    <submittedName>
        <fullName evidence="2">Alpha/beta fold hydrolase</fullName>
    </submittedName>
</protein>
<keyword evidence="3" id="KW-1185">Reference proteome</keyword>
<dbReference type="EMBL" id="JBHUIW010000001">
    <property type="protein sequence ID" value="MFD2180788.1"/>
    <property type="molecule type" value="Genomic_DNA"/>
</dbReference>
<evidence type="ECO:0000259" key="1">
    <source>
        <dbReference type="Pfam" id="PF00561"/>
    </source>
</evidence>
<organism evidence="2 3">
    <name type="scientific">Rhodoplanes azumiensis</name>
    <dbReference type="NCBI Taxonomy" id="1897628"/>
    <lineage>
        <taxon>Bacteria</taxon>
        <taxon>Pseudomonadati</taxon>
        <taxon>Pseudomonadota</taxon>
        <taxon>Alphaproteobacteria</taxon>
        <taxon>Hyphomicrobiales</taxon>
        <taxon>Nitrobacteraceae</taxon>
        <taxon>Rhodoplanes</taxon>
    </lineage>
</organism>
<sequence>MTPFPFARAAAIRARMPEPHLFATRGGPLECALDGAPPRPDAPAVLCLHGGAGGFDQGLLLAAAALGEPRLDAHCILAPSRPGYLGTPLATGASPEAQADSYADLLDRLGLRDAVVMAVSGGGPSALQFALRHRDRCRGLVMISACAARLEVRLPWQYHLMRLVVRVPALAAAVGRRAIRKPERALARSVADPAARSRLLADSESTALWLALQASVGIRLAARIPGTDNDTARFRASEGWPLEEIAVPVLAVHGTADRIVELSHAEGLAARVPDAELLAIAGGEHICLFTHRAVIRPRVEAFVARVVRPGKTPVLPV</sequence>
<dbReference type="Gene3D" id="3.40.50.1820">
    <property type="entry name" value="alpha/beta hydrolase"/>
    <property type="match status" value="1"/>
</dbReference>
<dbReference type="Proteomes" id="UP001597314">
    <property type="component" value="Unassembled WGS sequence"/>
</dbReference>
<dbReference type="SUPFAM" id="SSF53474">
    <property type="entry name" value="alpha/beta-Hydrolases"/>
    <property type="match status" value="1"/>
</dbReference>
<dbReference type="InterPro" id="IPR050471">
    <property type="entry name" value="AB_hydrolase"/>
</dbReference>
<dbReference type="InterPro" id="IPR029058">
    <property type="entry name" value="AB_hydrolase_fold"/>
</dbReference>
<evidence type="ECO:0000313" key="3">
    <source>
        <dbReference type="Proteomes" id="UP001597314"/>
    </source>
</evidence>
<evidence type="ECO:0000313" key="2">
    <source>
        <dbReference type="EMBL" id="MFD2180788.1"/>
    </source>
</evidence>
<dbReference type="GO" id="GO:0016787">
    <property type="term" value="F:hydrolase activity"/>
    <property type="evidence" value="ECO:0007669"/>
    <property type="project" value="UniProtKB-KW"/>
</dbReference>
<feature type="domain" description="AB hydrolase-1" evidence="1">
    <location>
        <begin position="43"/>
        <end position="291"/>
    </location>
</feature>
<comment type="caution">
    <text evidence="2">The sequence shown here is derived from an EMBL/GenBank/DDBJ whole genome shotgun (WGS) entry which is preliminary data.</text>
</comment>
<name>A0ABW5ACW2_9BRAD</name>
<dbReference type="InterPro" id="IPR000073">
    <property type="entry name" value="AB_hydrolase_1"/>
</dbReference>
<dbReference type="Pfam" id="PF00561">
    <property type="entry name" value="Abhydrolase_1"/>
    <property type="match status" value="1"/>
</dbReference>